<comment type="caution">
    <text evidence="1">The sequence shown here is derived from an EMBL/GenBank/DDBJ whole genome shotgun (WGS) entry which is preliminary data.</text>
</comment>
<reference evidence="1" key="1">
    <citation type="submission" date="2016-02" db="EMBL/GenBank/DDBJ databases">
        <title>Genomic sequences of Ochrobactrum anthropi.</title>
        <authorList>
            <person name="Chudasama K.S."/>
            <person name="Thaker V.S."/>
        </authorList>
    </citation>
    <scope>NUCLEOTIDE SEQUENCE [LARGE SCALE GENOMIC DNA]</scope>
    <source>
        <strain evidence="1">SUBG007</strain>
    </source>
</reference>
<name>A0A656Z4P9_BRUAN</name>
<accession>A0A656Z4P9</accession>
<dbReference type="EMBL" id="LUAY01003485">
    <property type="protein sequence ID" value="KYB45660.1"/>
    <property type="molecule type" value="Genomic_DNA"/>
</dbReference>
<protein>
    <submittedName>
        <fullName evidence="1">Uncharacterized protein</fullName>
    </submittedName>
</protein>
<dbReference type="AlphaFoldDB" id="A0A656Z4P9"/>
<proteinExistence type="predicted"/>
<sequence length="121" mass="13103">MRLDLRVGTVALKNRTGCKTSIPNPSENSGIIEQEMKGSTLAHVRASDNNQSAAPVKVWATAGAVAIDHSSPKSPIATTRENDQQDKIFWQIQPMPATTILHGRLVSCDRHVQSFQGISIA</sequence>
<gene>
    <name evidence="1" type="ORF">AB664_00590</name>
</gene>
<organism evidence="1">
    <name type="scientific">Brucella anthropi</name>
    <name type="common">Ochrobactrum anthropi</name>
    <dbReference type="NCBI Taxonomy" id="529"/>
    <lineage>
        <taxon>Bacteria</taxon>
        <taxon>Pseudomonadati</taxon>
        <taxon>Pseudomonadota</taxon>
        <taxon>Alphaproteobacteria</taxon>
        <taxon>Hyphomicrobiales</taxon>
        <taxon>Brucellaceae</taxon>
        <taxon>Brucella/Ochrobactrum group</taxon>
        <taxon>Brucella</taxon>
    </lineage>
</organism>
<evidence type="ECO:0000313" key="1">
    <source>
        <dbReference type="EMBL" id="KYB45660.1"/>
    </source>
</evidence>